<feature type="domain" description="SseB protein C-terminal" evidence="2">
    <location>
        <begin position="168"/>
        <end position="267"/>
    </location>
</feature>
<evidence type="ECO:0000313" key="4">
    <source>
        <dbReference type="Proteomes" id="UP000636755"/>
    </source>
</evidence>
<comment type="caution">
    <text evidence="3">The sequence shown here is derived from an EMBL/GenBank/DDBJ whole genome shotgun (WGS) entry which is preliminary data.</text>
</comment>
<sequence length="269" mass="30680">MSEMKMENSRVPAEKIFNPDLKEAIVTMQEDNSKENVDKMITEVVKAKFILPAKVVPTTQAVTENGQTVMKQATQVQFRLLENQKKEKFFGLFTDTEELFKWQDTQNAQKVVTDFDSISQMVMDPHSGVVGFVINPFGKSVTFPKPMIISIKQQKDFNALNKDLFKPGEQIKIGEPKDYPIDLMATLINHFSAEPNVNVAFLRMMEHSDKKSFLVVVDFIGDMKKIFDAIKETAQPYLTEDVDIVVMPVTMDLARNAINGVEPFYRKEQ</sequence>
<dbReference type="Pfam" id="PF14581">
    <property type="entry name" value="SseB_C"/>
    <property type="match status" value="1"/>
</dbReference>
<organism evidence="3 4">
    <name type="scientific">Ruminococcus intestinalis</name>
    <dbReference type="NCBI Taxonomy" id="2763066"/>
    <lineage>
        <taxon>Bacteria</taxon>
        <taxon>Bacillati</taxon>
        <taxon>Bacillota</taxon>
        <taxon>Clostridia</taxon>
        <taxon>Eubacteriales</taxon>
        <taxon>Oscillospiraceae</taxon>
        <taxon>Ruminococcus</taxon>
    </lineage>
</organism>
<accession>A0ABR7HI57</accession>
<proteinExistence type="predicted"/>
<dbReference type="Proteomes" id="UP000636755">
    <property type="component" value="Unassembled WGS sequence"/>
</dbReference>
<evidence type="ECO:0000259" key="1">
    <source>
        <dbReference type="Pfam" id="PF07179"/>
    </source>
</evidence>
<dbReference type="InterPro" id="IPR027945">
    <property type="entry name" value="SseB_C"/>
</dbReference>
<protein>
    <submittedName>
        <fullName evidence="3">Enhanced serine sensitivity protein SseB</fullName>
    </submittedName>
</protein>
<dbReference type="EMBL" id="JACOPS010000001">
    <property type="protein sequence ID" value="MBC5727121.1"/>
    <property type="molecule type" value="Genomic_DNA"/>
</dbReference>
<reference evidence="3 4" key="1">
    <citation type="submission" date="2020-08" db="EMBL/GenBank/DDBJ databases">
        <title>Genome public.</title>
        <authorList>
            <person name="Liu C."/>
            <person name="Sun Q."/>
        </authorList>
    </citation>
    <scope>NUCLEOTIDE SEQUENCE [LARGE SCALE GENOMIC DNA]</scope>
    <source>
        <strain evidence="3 4">NSJ-71</strain>
    </source>
</reference>
<evidence type="ECO:0000313" key="3">
    <source>
        <dbReference type="EMBL" id="MBC5727121.1"/>
    </source>
</evidence>
<dbReference type="RefSeq" id="WP_186934525.1">
    <property type="nucleotide sequence ID" value="NZ_JACOPS010000001.1"/>
</dbReference>
<dbReference type="InterPro" id="IPR009839">
    <property type="entry name" value="SseB_N"/>
</dbReference>
<keyword evidence="4" id="KW-1185">Reference proteome</keyword>
<dbReference type="Pfam" id="PF07179">
    <property type="entry name" value="SseB"/>
    <property type="match status" value="1"/>
</dbReference>
<evidence type="ECO:0000259" key="2">
    <source>
        <dbReference type="Pfam" id="PF14581"/>
    </source>
</evidence>
<name>A0ABR7HI57_9FIRM</name>
<feature type="domain" description="SseB protein N-terminal" evidence="1">
    <location>
        <begin position="21"/>
        <end position="148"/>
    </location>
</feature>
<gene>
    <name evidence="3" type="ORF">H8R91_00995</name>
</gene>